<dbReference type="SUPFAM" id="SSF52540">
    <property type="entry name" value="P-loop containing nucleoside triphosphate hydrolases"/>
    <property type="match status" value="1"/>
</dbReference>
<evidence type="ECO:0000256" key="1">
    <source>
        <dbReference type="ARBA" id="ARBA00006270"/>
    </source>
</evidence>
<dbReference type="SMART" id="SM00174">
    <property type="entry name" value="RHO"/>
    <property type="match status" value="1"/>
</dbReference>
<dbReference type="PANTHER" id="PTHR47978">
    <property type="match status" value="1"/>
</dbReference>
<reference evidence="4 5" key="1">
    <citation type="journal article" date="2021" name="Elife">
        <title>Chloroplast acquisition without the gene transfer in kleptoplastic sea slugs, Plakobranchus ocellatus.</title>
        <authorList>
            <person name="Maeda T."/>
            <person name="Takahashi S."/>
            <person name="Yoshida T."/>
            <person name="Shimamura S."/>
            <person name="Takaki Y."/>
            <person name="Nagai Y."/>
            <person name="Toyoda A."/>
            <person name="Suzuki Y."/>
            <person name="Arimoto A."/>
            <person name="Ishii H."/>
            <person name="Satoh N."/>
            <person name="Nishiyama T."/>
            <person name="Hasebe M."/>
            <person name="Maruyama T."/>
            <person name="Minagawa J."/>
            <person name="Obokata J."/>
            <person name="Shigenobu S."/>
        </authorList>
    </citation>
    <scope>NUCLEOTIDE SEQUENCE [LARGE SCALE GENOMIC DNA]</scope>
</reference>
<evidence type="ECO:0000313" key="4">
    <source>
        <dbReference type="EMBL" id="GFO37052.1"/>
    </source>
</evidence>
<dbReference type="InterPro" id="IPR001806">
    <property type="entry name" value="Small_GTPase"/>
</dbReference>
<evidence type="ECO:0000313" key="5">
    <source>
        <dbReference type="Proteomes" id="UP000735302"/>
    </source>
</evidence>
<feature type="compositionally biased region" description="Polar residues" evidence="3">
    <location>
        <begin position="178"/>
        <end position="191"/>
    </location>
</feature>
<sequence>MNGKSQHYLKLAILGEKQVGKTSLVTRYTLGDFNPHYLYTKAGGDITHKDLQIQGKPVHVTIIDSAGHKYVRSLIKTLYRDVHGIMLVYDVTRKNTFERLDDWLREIERVNTSHPLILLVGNKMDLEKYSQVDIDQAEMSAHRHNLGHIQCSAKTGLNVVKAFETLLHSTVLEKLPNEPNNSIKLKGNNSDGGRKKNSFCCSI</sequence>
<dbReference type="Gene3D" id="3.40.50.300">
    <property type="entry name" value="P-loop containing nucleotide triphosphate hydrolases"/>
    <property type="match status" value="1"/>
</dbReference>
<dbReference type="AlphaFoldDB" id="A0AAV4CYQ8"/>
<evidence type="ECO:0000256" key="3">
    <source>
        <dbReference type="SAM" id="MobiDB-lite"/>
    </source>
</evidence>
<dbReference type="Pfam" id="PF00071">
    <property type="entry name" value="Ras"/>
    <property type="match status" value="1"/>
</dbReference>
<dbReference type="PRINTS" id="PR00449">
    <property type="entry name" value="RASTRNSFRMNG"/>
</dbReference>
<dbReference type="PROSITE" id="PS51419">
    <property type="entry name" value="RAB"/>
    <property type="match status" value="1"/>
</dbReference>
<dbReference type="NCBIfam" id="TIGR00231">
    <property type="entry name" value="small_GTP"/>
    <property type="match status" value="1"/>
</dbReference>
<accession>A0AAV4CYQ8</accession>
<keyword evidence="2" id="KW-0547">Nucleotide-binding</keyword>
<dbReference type="SMART" id="SM00173">
    <property type="entry name" value="RAS"/>
    <property type="match status" value="1"/>
</dbReference>
<dbReference type="Proteomes" id="UP000735302">
    <property type="component" value="Unassembled WGS sequence"/>
</dbReference>
<name>A0AAV4CYQ8_9GAST</name>
<comment type="caution">
    <text evidence="4">The sequence shown here is derived from an EMBL/GenBank/DDBJ whole genome shotgun (WGS) entry which is preliminary data.</text>
</comment>
<keyword evidence="5" id="KW-1185">Reference proteome</keyword>
<dbReference type="GO" id="GO:0005525">
    <property type="term" value="F:GTP binding"/>
    <property type="evidence" value="ECO:0007669"/>
    <property type="project" value="InterPro"/>
</dbReference>
<dbReference type="CDD" id="cd00154">
    <property type="entry name" value="Rab"/>
    <property type="match status" value="1"/>
</dbReference>
<dbReference type="EMBL" id="BLXT01007171">
    <property type="protein sequence ID" value="GFO37052.1"/>
    <property type="molecule type" value="Genomic_DNA"/>
</dbReference>
<dbReference type="InterPro" id="IPR027417">
    <property type="entry name" value="P-loop_NTPase"/>
</dbReference>
<dbReference type="FunFam" id="3.40.50.300:FF:001447">
    <property type="entry name" value="Ras-related protein Rab-1B"/>
    <property type="match status" value="1"/>
</dbReference>
<proteinExistence type="inferred from homology"/>
<gene>
    <name evidence="4" type="ORF">PoB_006355700</name>
</gene>
<organism evidence="4 5">
    <name type="scientific">Plakobranchus ocellatus</name>
    <dbReference type="NCBI Taxonomy" id="259542"/>
    <lineage>
        <taxon>Eukaryota</taxon>
        <taxon>Metazoa</taxon>
        <taxon>Spiralia</taxon>
        <taxon>Lophotrochozoa</taxon>
        <taxon>Mollusca</taxon>
        <taxon>Gastropoda</taxon>
        <taxon>Heterobranchia</taxon>
        <taxon>Euthyneura</taxon>
        <taxon>Panpulmonata</taxon>
        <taxon>Sacoglossa</taxon>
        <taxon>Placobranchoidea</taxon>
        <taxon>Plakobranchidae</taxon>
        <taxon>Plakobranchus</taxon>
    </lineage>
</organism>
<dbReference type="GO" id="GO:0003924">
    <property type="term" value="F:GTPase activity"/>
    <property type="evidence" value="ECO:0007669"/>
    <property type="project" value="InterPro"/>
</dbReference>
<comment type="similarity">
    <text evidence="1">Belongs to the small GTPase superfamily. Rab family.</text>
</comment>
<evidence type="ECO:0000256" key="2">
    <source>
        <dbReference type="ARBA" id="ARBA00022741"/>
    </source>
</evidence>
<dbReference type="SMART" id="SM00175">
    <property type="entry name" value="RAB"/>
    <property type="match status" value="1"/>
</dbReference>
<protein>
    <submittedName>
        <fullName evidence="4">Ras-related protein rab-18</fullName>
    </submittedName>
</protein>
<dbReference type="PROSITE" id="PS51421">
    <property type="entry name" value="RAS"/>
    <property type="match status" value="1"/>
</dbReference>
<dbReference type="InterPro" id="IPR005225">
    <property type="entry name" value="Small_GTP-bd"/>
</dbReference>
<feature type="region of interest" description="Disordered" evidence="3">
    <location>
        <begin position="178"/>
        <end position="197"/>
    </location>
</feature>